<dbReference type="EMBL" id="BMAT01007188">
    <property type="protein sequence ID" value="GFR59538.1"/>
    <property type="molecule type" value="Genomic_DNA"/>
</dbReference>
<proteinExistence type="predicted"/>
<reference evidence="1 2" key="1">
    <citation type="journal article" date="2021" name="Elife">
        <title>Chloroplast acquisition without the gene transfer in kleptoplastic sea slugs, Plakobranchus ocellatus.</title>
        <authorList>
            <person name="Maeda T."/>
            <person name="Takahashi S."/>
            <person name="Yoshida T."/>
            <person name="Shimamura S."/>
            <person name="Takaki Y."/>
            <person name="Nagai Y."/>
            <person name="Toyoda A."/>
            <person name="Suzuki Y."/>
            <person name="Arimoto A."/>
            <person name="Ishii H."/>
            <person name="Satoh N."/>
            <person name="Nishiyama T."/>
            <person name="Hasebe M."/>
            <person name="Maruyama T."/>
            <person name="Minagawa J."/>
            <person name="Obokata J."/>
            <person name="Shigenobu S."/>
        </authorList>
    </citation>
    <scope>NUCLEOTIDE SEQUENCE [LARGE SCALE GENOMIC DNA]</scope>
</reference>
<gene>
    <name evidence="1" type="ORF">ElyMa_003509200</name>
</gene>
<dbReference type="Proteomes" id="UP000762676">
    <property type="component" value="Unassembled WGS sequence"/>
</dbReference>
<sequence>MSPVPGPVKLFVQRPDTPTKYPTAIYTDSAWAYTQTRPPMPKGIADVFAALTDYDMTNSDPRVRVNDSALQIVVVTYETNLEKLQT</sequence>
<protein>
    <submittedName>
        <fullName evidence="1">Uncharacterized protein</fullName>
    </submittedName>
</protein>
<evidence type="ECO:0000313" key="2">
    <source>
        <dbReference type="Proteomes" id="UP000762676"/>
    </source>
</evidence>
<dbReference type="AlphaFoldDB" id="A0AAV4EG89"/>
<keyword evidence="2" id="KW-1185">Reference proteome</keyword>
<evidence type="ECO:0000313" key="1">
    <source>
        <dbReference type="EMBL" id="GFR59538.1"/>
    </source>
</evidence>
<accession>A0AAV4EG89</accession>
<comment type="caution">
    <text evidence="1">The sequence shown here is derived from an EMBL/GenBank/DDBJ whole genome shotgun (WGS) entry which is preliminary data.</text>
</comment>
<organism evidence="1 2">
    <name type="scientific">Elysia marginata</name>
    <dbReference type="NCBI Taxonomy" id="1093978"/>
    <lineage>
        <taxon>Eukaryota</taxon>
        <taxon>Metazoa</taxon>
        <taxon>Spiralia</taxon>
        <taxon>Lophotrochozoa</taxon>
        <taxon>Mollusca</taxon>
        <taxon>Gastropoda</taxon>
        <taxon>Heterobranchia</taxon>
        <taxon>Euthyneura</taxon>
        <taxon>Panpulmonata</taxon>
        <taxon>Sacoglossa</taxon>
        <taxon>Placobranchoidea</taxon>
        <taxon>Plakobranchidae</taxon>
        <taxon>Elysia</taxon>
    </lineage>
</organism>
<name>A0AAV4EG89_9GAST</name>